<dbReference type="InterPro" id="IPR000477">
    <property type="entry name" value="RT_dom"/>
</dbReference>
<dbReference type="AlphaFoldDB" id="A0A8S9YCR4"/>
<dbReference type="OrthoDB" id="116078at2759"/>
<dbReference type="InterPro" id="IPR043502">
    <property type="entry name" value="DNA/RNA_pol_sf"/>
</dbReference>
<dbReference type="GO" id="GO:0006508">
    <property type="term" value="P:proteolysis"/>
    <property type="evidence" value="ECO:0007669"/>
    <property type="project" value="UniProtKB-KW"/>
</dbReference>
<dbReference type="GO" id="GO:0004190">
    <property type="term" value="F:aspartic-type endopeptidase activity"/>
    <property type="evidence" value="ECO:0007669"/>
    <property type="project" value="UniProtKB-KW"/>
</dbReference>
<dbReference type="GO" id="GO:0004519">
    <property type="term" value="F:endonuclease activity"/>
    <property type="evidence" value="ECO:0007669"/>
    <property type="project" value="UniProtKB-KW"/>
</dbReference>
<dbReference type="Proteomes" id="UP000822476">
    <property type="component" value="Unassembled WGS sequence"/>
</dbReference>
<dbReference type="GO" id="GO:0003964">
    <property type="term" value="F:RNA-directed DNA polymerase activity"/>
    <property type="evidence" value="ECO:0007669"/>
    <property type="project" value="UniProtKB-KW"/>
</dbReference>
<name>A0A8S9YCR4_9TREM</name>
<keyword evidence="3" id="KW-0548">Nucleotidyltransferase</keyword>
<evidence type="ECO:0000256" key="6">
    <source>
        <dbReference type="ARBA" id="ARBA00022759"/>
    </source>
</evidence>
<evidence type="ECO:0000256" key="4">
    <source>
        <dbReference type="ARBA" id="ARBA00022722"/>
    </source>
</evidence>
<keyword evidence="11" id="KW-1185">Reference proteome</keyword>
<evidence type="ECO:0000256" key="3">
    <source>
        <dbReference type="ARBA" id="ARBA00022695"/>
    </source>
</evidence>
<dbReference type="PROSITE" id="PS50878">
    <property type="entry name" value="RT_POL"/>
    <property type="match status" value="1"/>
</dbReference>
<feature type="domain" description="Reverse transcriptase" evidence="9">
    <location>
        <begin position="1"/>
        <end position="82"/>
    </location>
</feature>
<dbReference type="InterPro" id="IPR041373">
    <property type="entry name" value="RT_RNaseH"/>
</dbReference>
<evidence type="ECO:0000256" key="8">
    <source>
        <dbReference type="ARBA" id="ARBA00022918"/>
    </source>
</evidence>
<dbReference type="Gene3D" id="3.10.20.370">
    <property type="match status" value="1"/>
</dbReference>
<keyword evidence="4" id="KW-0540">Nuclease</keyword>
<evidence type="ECO:0000256" key="1">
    <source>
        <dbReference type="ARBA" id="ARBA00022670"/>
    </source>
</evidence>
<sequence>MPFGSMNAPATCQRPMQSVLRDLAPQKCLVYLDGVIAHGPSSHEHLANPRILLDRLRQVGLKLNPAKCRLMQKEVNFLRHDISKEYIQTDRTKTVQVEQWPIPLTVTEVKSFLGLASYYRRFVRNFSMITEPLNALLGKDCEFLWTEAQQQSFDQRRKALYESPILAFPDFAMESGELISDTDASVHGLGAVLSQKGETGEEHVIAYRSRSLNNRGKNYCTTRMEMLALVFFLKQYRYYLLGEKFVVRTDHQSLTWLGSFRDPKGQITRWHVYLQAYAFECFDR</sequence>
<organism evidence="10 11">
    <name type="scientific">Paragonimus skrjabini miyazakii</name>
    <dbReference type="NCBI Taxonomy" id="59628"/>
    <lineage>
        <taxon>Eukaryota</taxon>
        <taxon>Metazoa</taxon>
        <taxon>Spiralia</taxon>
        <taxon>Lophotrochozoa</taxon>
        <taxon>Platyhelminthes</taxon>
        <taxon>Trematoda</taxon>
        <taxon>Digenea</taxon>
        <taxon>Plagiorchiida</taxon>
        <taxon>Troglotremata</taxon>
        <taxon>Troglotrematidae</taxon>
        <taxon>Paragonimus</taxon>
    </lineage>
</organism>
<evidence type="ECO:0000256" key="5">
    <source>
        <dbReference type="ARBA" id="ARBA00022750"/>
    </source>
</evidence>
<dbReference type="CDD" id="cd01647">
    <property type="entry name" value="RT_LTR"/>
    <property type="match status" value="1"/>
</dbReference>
<evidence type="ECO:0000256" key="7">
    <source>
        <dbReference type="ARBA" id="ARBA00022801"/>
    </source>
</evidence>
<dbReference type="PANTHER" id="PTHR33064:SF37">
    <property type="entry name" value="RIBONUCLEASE H"/>
    <property type="match status" value="1"/>
</dbReference>
<keyword evidence="6" id="KW-0255">Endonuclease</keyword>
<keyword evidence="5" id="KW-0064">Aspartyl protease</keyword>
<evidence type="ECO:0000313" key="10">
    <source>
        <dbReference type="EMBL" id="KAF7234106.1"/>
    </source>
</evidence>
<evidence type="ECO:0000259" key="9">
    <source>
        <dbReference type="PROSITE" id="PS50878"/>
    </source>
</evidence>
<evidence type="ECO:0000256" key="2">
    <source>
        <dbReference type="ARBA" id="ARBA00022679"/>
    </source>
</evidence>
<dbReference type="EMBL" id="JTDE01012644">
    <property type="protein sequence ID" value="KAF7234106.1"/>
    <property type="molecule type" value="Genomic_DNA"/>
</dbReference>
<keyword evidence="7" id="KW-0378">Hydrolase</keyword>
<dbReference type="CDD" id="cd09274">
    <property type="entry name" value="RNase_HI_RT_Ty3"/>
    <property type="match status" value="1"/>
</dbReference>
<accession>A0A8S9YCR4</accession>
<keyword evidence="8" id="KW-0695">RNA-directed DNA polymerase</keyword>
<evidence type="ECO:0000313" key="11">
    <source>
        <dbReference type="Proteomes" id="UP000822476"/>
    </source>
</evidence>
<reference evidence="10" key="1">
    <citation type="submission" date="2019-07" db="EMBL/GenBank/DDBJ databases">
        <title>Annotation for the trematode Paragonimus miyazaki's.</title>
        <authorList>
            <person name="Choi Y.-J."/>
        </authorList>
    </citation>
    <scope>NUCLEOTIDE SEQUENCE</scope>
    <source>
        <strain evidence="10">Japan</strain>
    </source>
</reference>
<comment type="caution">
    <text evidence="10">The sequence shown here is derived from an EMBL/GenBank/DDBJ whole genome shotgun (WGS) entry which is preliminary data.</text>
</comment>
<dbReference type="SUPFAM" id="SSF56672">
    <property type="entry name" value="DNA/RNA polymerases"/>
    <property type="match status" value="1"/>
</dbReference>
<dbReference type="Pfam" id="PF00078">
    <property type="entry name" value="RVT_1"/>
    <property type="match status" value="1"/>
</dbReference>
<gene>
    <name evidence="10" type="ORF">EG68_12001</name>
</gene>
<dbReference type="Gene3D" id="3.30.70.270">
    <property type="match status" value="2"/>
</dbReference>
<dbReference type="InterPro" id="IPR051320">
    <property type="entry name" value="Viral_Replic_Matur_Polypro"/>
</dbReference>
<dbReference type="Pfam" id="PF17917">
    <property type="entry name" value="RT_RNaseH"/>
    <property type="match status" value="1"/>
</dbReference>
<proteinExistence type="predicted"/>
<keyword evidence="1" id="KW-0645">Protease</keyword>
<dbReference type="FunFam" id="3.10.20.370:FF:000001">
    <property type="entry name" value="Retrovirus-related Pol polyprotein from transposon 17.6-like protein"/>
    <property type="match status" value="1"/>
</dbReference>
<dbReference type="FunFam" id="3.30.70.270:FF:000020">
    <property type="entry name" value="Transposon Tf2-6 polyprotein-like Protein"/>
    <property type="match status" value="1"/>
</dbReference>
<dbReference type="InterPro" id="IPR043128">
    <property type="entry name" value="Rev_trsase/Diguanyl_cyclase"/>
</dbReference>
<dbReference type="PANTHER" id="PTHR33064">
    <property type="entry name" value="POL PROTEIN"/>
    <property type="match status" value="1"/>
</dbReference>
<protein>
    <recommendedName>
        <fullName evidence="9">Reverse transcriptase domain-containing protein</fullName>
    </recommendedName>
</protein>
<keyword evidence="2" id="KW-0808">Transferase</keyword>